<dbReference type="SMART" id="SM00450">
    <property type="entry name" value="RHOD"/>
    <property type="match status" value="1"/>
</dbReference>
<dbReference type="InterPro" id="IPR036873">
    <property type="entry name" value="Rhodanese-like_dom_sf"/>
</dbReference>
<dbReference type="OrthoDB" id="566238at2759"/>
<sequence length="149" mass="17023">MALWNWIRAVIGTKEFHYLIGYLLRALVATESPGILHFDEIRDRLNDRTLIYLDVRNRSELLVDGKIVGSVNIPEPELEDAFDKNDDEFFIHYGFCKPNKGDENFVVACHSGGRAISSVDKLRRLGYGSIKIYQGSFLDWKARGGFIVK</sequence>
<dbReference type="Gene3D" id="3.40.250.10">
    <property type="entry name" value="Rhodanese-like domain"/>
    <property type="match status" value="1"/>
</dbReference>
<proteinExistence type="predicted"/>
<keyword evidence="3" id="KW-1185">Reference proteome</keyword>
<evidence type="ECO:0000313" key="3">
    <source>
        <dbReference type="Proteomes" id="UP000789390"/>
    </source>
</evidence>
<dbReference type="Proteomes" id="UP000789390">
    <property type="component" value="Unassembled WGS sequence"/>
</dbReference>
<dbReference type="PANTHER" id="PTHR44086">
    <property type="entry name" value="THIOSULFATE SULFURTRANSFERASE RDL2, MITOCHONDRIAL-RELATED"/>
    <property type="match status" value="1"/>
</dbReference>
<feature type="domain" description="Rhodanese" evidence="1">
    <location>
        <begin position="46"/>
        <end position="149"/>
    </location>
</feature>
<comment type="caution">
    <text evidence="2">The sequence shown here is derived from an EMBL/GenBank/DDBJ whole genome shotgun (WGS) entry which is preliminary data.</text>
</comment>
<dbReference type="SUPFAM" id="SSF52821">
    <property type="entry name" value="Rhodanese/Cell cycle control phosphatase"/>
    <property type="match status" value="1"/>
</dbReference>
<dbReference type="AlphaFoldDB" id="A0A8J2WEG3"/>
<dbReference type="PROSITE" id="PS50206">
    <property type="entry name" value="RHODANESE_3"/>
    <property type="match status" value="1"/>
</dbReference>
<organism evidence="2 3">
    <name type="scientific">Daphnia galeata</name>
    <dbReference type="NCBI Taxonomy" id="27404"/>
    <lineage>
        <taxon>Eukaryota</taxon>
        <taxon>Metazoa</taxon>
        <taxon>Ecdysozoa</taxon>
        <taxon>Arthropoda</taxon>
        <taxon>Crustacea</taxon>
        <taxon>Branchiopoda</taxon>
        <taxon>Diplostraca</taxon>
        <taxon>Cladocera</taxon>
        <taxon>Anomopoda</taxon>
        <taxon>Daphniidae</taxon>
        <taxon>Daphnia</taxon>
    </lineage>
</organism>
<name>A0A8J2WEG3_9CRUS</name>
<dbReference type="EMBL" id="CAKKLH010000061">
    <property type="protein sequence ID" value="CAH0101579.1"/>
    <property type="molecule type" value="Genomic_DNA"/>
</dbReference>
<dbReference type="PANTHER" id="PTHR44086:SF10">
    <property type="entry name" value="THIOSULFATE SULFURTRANSFERASE_RHODANESE-LIKE DOMAIN-CONTAINING PROTEIN 3"/>
    <property type="match status" value="1"/>
</dbReference>
<evidence type="ECO:0000259" key="1">
    <source>
        <dbReference type="PROSITE" id="PS50206"/>
    </source>
</evidence>
<dbReference type="InterPro" id="IPR001763">
    <property type="entry name" value="Rhodanese-like_dom"/>
</dbReference>
<gene>
    <name evidence="2" type="ORF">DGAL_LOCUS3915</name>
</gene>
<dbReference type="Pfam" id="PF00581">
    <property type="entry name" value="Rhodanese"/>
    <property type="match status" value="1"/>
</dbReference>
<accession>A0A8J2WEG3</accession>
<protein>
    <recommendedName>
        <fullName evidence="1">Rhodanese domain-containing protein</fullName>
    </recommendedName>
</protein>
<reference evidence="2" key="1">
    <citation type="submission" date="2021-11" db="EMBL/GenBank/DDBJ databases">
        <authorList>
            <person name="Schell T."/>
        </authorList>
    </citation>
    <scope>NUCLEOTIDE SEQUENCE</scope>
    <source>
        <strain evidence="2">M5</strain>
    </source>
</reference>
<evidence type="ECO:0000313" key="2">
    <source>
        <dbReference type="EMBL" id="CAH0101579.1"/>
    </source>
</evidence>